<dbReference type="OrthoDB" id="5824286at2"/>
<dbReference type="Proteomes" id="UP000032427">
    <property type="component" value="Chromosome 1"/>
</dbReference>
<dbReference type="Pfam" id="PF11012">
    <property type="entry name" value="DUF2850"/>
    <property type="match status" value="1"/>
</dbReference>
<keyword evidence="1" id="KW-0472">Membrane</keyword>
<keyword evidence="1" id="KW-1133">Transmembrane helix</keyword>
<sequence>MSQAQEKELKRRKVRLLLLIGFVAVGIVAAIIAALFRNGMFAQMPPSQLYGNWVELGVPAYAQDSFTINANGIYTHGRLINTQYEFDGSVLTYKHGDVEYVYQVEDDSASQLLRIKPTHYKSSFRKQ</sequence>
<dbReference type="EMBL" id="LN554846">
    <property type="protein sequence ID" value="CED70662.1"/>
    <property type="molecule type" value="Genomic_DNA"/>
</dbReference>
<dbReference type="GeneID" id="28540129"/>
<gene>
    <name evidence="2" type="ORF">AWOD_I_0568</name>
</gene>
<evidence type="ECO:0000313" key="2">
    <source>
        <dbReference type="EMBL" id="CED70662.1"/>
    </source>
</evidence>
<evidence type="ECO:0000256" key="1">
    <source>
        <dbReference type="SAM" id="Phobius"/>
    </source>
</evidence>
<dbReference type="HOGENOM" id="CLU_157229_0_0_6"/>
<keyword evidence="1" id="KW-0812">Transmembrane</keyword>
<dbReference type="AlphaFoldDB" id="A0A090IKA4"/>
<proteinExistence type="predicted"/>
<accession>A0A090IKA4</accession>
<protein>
    <submittedName>
        <fullName evidence="2">Membrane protein</fullName>
    </submittedName>
</protein>
<keyword evidence="3" id="KW-1185">Reference proteome</keyword>
<feature type="transmembrane region" description="Helical" evidence="1">
    <location>
        <begin position="16"/>
        <end position="36"/>
    </location>
</feature>
<dbReference type="KEGG" id="awd:AWOD_I_0568"/>
<organism evidence="2 3">
    <name type="scientific">Aliivibrio wodanis</name>
    <dbReference type="NCBI Taxonomy" id="80852"/>
    <lineage>
        <taxon>Bacteria</taxon>
        <taxon>Pseudomonadati</taxon>
        <taxon>Pseudomonadota</taxon>
        <taxon>Gammaproteobacteria</taxon>
        <taxon>Vibrionales</taxon>
        <taxon>Vibrionaceae</taxon>
        <taxon>Aliivibrio</taxon>
    </lineage>
</organism>
<dbReference type="InterPro" id="IPR021271">
    <property type="entry name" value="DUF2850"/>
</dbReference>
<name>A0A090IKA4_9GAMM</name>
<dbReference type="STRING" id="80852.AWOD_I_0568"/>
<dbReference type="PATRIC" id="fig|80852.17.peg.576"/>
<reference evidence="3" key="1">
    <citation type="submission" date="2014-09" db="EMBL/GenBank/DDBJ databases">
        <authorList>
            <person name="Hjerde E."/>
        </authorList>
    </citation>
    <scope>NUCLEOTIDE SEQUENCE [LARGE SCALE GENOMIC DNA]</scope>
    <source>
        <strain evidence="3">06/09/139</strain>
    </source>
</reference>
<evidence type="ECO:0000313" key="3">
    <source>
        <dbReference type="Proteomes" id="UP000032427"/>
    </source>
</evidence>